<sequence>MLHAKNDGIRVTPEAPKAAFKKTFWGPPFAQNTEEFHPGAFEFTTTTTKPKTRSHTTPEHLKLINKELEEASSKISELEKELEDNDFSAAETELRLRNILEHQERGIHLRQMHLNTAMDEKAGLEERNKNLEKRIFDVRSKALNRKFQSRFWMMMFILSMIEHAHSGVLMWIGKNIVMPVTTDVLFSSNTVAVGIRSLVFMAVIGYYRVDRLLLKIPSLV</sequence>
<proteinExistence type="predicted"/>
<organism evidence="3">
    <name type="scientific">viral metagenome</name>
    <dbReference type="NCBI Taxonomy" id="1070528"/>
    <lineage>
        <taxon>unclassified sequences</taxon>
        <taxon>metagenomes</taxon>
        <taxon>organismal metagenomes</taxon>
    </lineage>
</organism>
<feature type="coiled-coil region" evidence="1">
    <location>
        <begin position="61"/>
        <end position="88"/>
    </location>
</feature>
<protein>
    <submittedName>
        <fullName evidence="3">Uncharacterized protein</fullName>
    </submittedName>
</protein>
<reference evidence="3" key="1">
    <citation type="journal article" date="2020" name="Nature">
        <title>Giant virus diversity and host interactions through global metagenomics.</title>
        <authorList>
            <person name="Schulz F."/>
            <person name="Roux S."/>
            <person name="Paez-Espino D."/>
            <person name="Jungbluth S."/>
            <person name="Walsh D.A."/>
            <person name="Denef V.J."/>
            <person name="McMahon K.D."/>
            <person name="Konstantinidis K.T."/>
            <person name="Eloe-Fadrosh E.A."/>
            <person name="Kyrpides N.C."/>
            <person name="Woyke T."/>
        </authorList>
    </citation>
    <scope>NUCLEOTIDE SEQUENCE</scope>
    <source>
        <strain evidence="3">GVMAG-S-ERX556101-89</strain>
    </source>
</reference>
<feature type="coiled-coil region" evidence="1">
    <location>
        <begin position="114"/>
        <end position="141"/>
    </location>
</feature>
<accession>A0A6C0FCG7</accession>
<feature type="transmembrane region" description="Helical" evidence="2">
    <location>
        <begin position="184"/>
        <end position="207"/>
    </location>
</feature>
<evidence type="ECO:0000313" key="3">
    <source>
        <dbReference type="EMBL" id="QHT38249.1"/>
    </source>
</evidence>
<evidence type="ECO:0000256" key="1">
    <source>
        <dbReference type="SAM" id="Coils"/>
    </source>
</evidence>
<name>A0A6C0FCG7_9ZZZZ</name>
<dbReference type="EMBL" id="MN738829">
    <property type="protein sequence ID" value="QHT38249.1"/>
    <property type="molecule type" value="Genomic_DNA"/>
</dbReference>
<dbReference type="AlphaFoldDB" id="A0A6C0FCG7"/>
<keyword evidence="2" id="KW-0472">Membrane</keyword>
<evidence type="ECO:0000256" key="2">
    <source>
        <dbReference type="SAM" id="Phobius"/>
    </source>
</evidence>
<keyword evidence="2" id="KW-0812">Transmembrane</keyword>
<keyword evidence="2" id="KW-1133">Transmembrane helix</keyword>
<keyword evidence="1" id="KW-0175">Coiled coil</keyword>
<feature type="transmembrane region" description="Helical" evidence="2">
    <location>
        <begin position="151"/>
        <end position="172"/>
    </location>
</feature>